<dbReference type="NCBIfam" id="TIGR02436">
    <property type="entry name" value="four helix bundle protein"/>
    <property type="match status" value="1"/>
</dbReference>
<dbReference type="PANTHER" id="PTHR38471:SF2">
    <property type="entry name" value="FOUR HELIX BUNDLE PROTEIN"/>
    <property type="match status" value="1"/>
</dbReference>
<reference evidence="1" key="1">
    <citation type="journal article" date="2021" name="PeerJ">
        <title>Extensive microbial diversity within the chicken gut microbiome revealed by metagenomics and culture.</title>
        <authorList>
            <person name="Gilroy R."/>
            <person name="Ravi A."/>
            <person name="Getino M."/>
            <person name="Pursley I."/>
            <person name="Horton D.L."/>
            <person name="Alikhan N.F."/>
            <person name="Baker D."/>
            <person name="Gharbi K."/>
            <person name="Hall N."/>
            <person name="Watson M."/>
            <person name="Adriaenssens E.M."/>
            <person name="Foster-Nyarko E."/>
            <person name="Jarju S."/>
            <person name="Secka A."/>
            <person name="Antonio M."/>
            <person name="Oren A."/>
            <person name="Chaudhuri R.R."/>
            <person name="La Ragione R."/>
            <person name="Hildebrand F."/>
            <person name="Pallen M.J."/>
        </authorList>
    </citation>
    <scope>NUCLEOTIDE SEQUENCE</scope>
    <source>
        <strain evidence="1">ChiHjej12B11-24981</strain>
    </source>
</reference>
<dbReference type="InterPro" id="IPR036583">
    <property type="entry name" value="23S_rRNA_IVS_sf"/>
</dbReference>
<evidence type="ECO:0000313" key="2">
    <source>
        <dbReference type="Proteomes" id="UP000824023"/>
    </source>
</evidence>
<feature type="non-terminal residue" evidence="1">
    <location>
        <position position="87"/>
    </location>
</feature>
<dbReference type="SUPFAM" id="SSF158446">
    <property type="entry name" value="IVS-encoded protein-like"/>
    <property type="match status" value="1"/>
</dbReference>
<dbReference type="EMBL" id="DXCK01000020">
    <property type="protein sequence ID" value="HIZ00850.1"/>
    <property type="molecule type" value="Genomic_DNA"/>
</dbReference>
<dbReference type="Proteomes" id="UP000824023">
    <property type="component" value="Unassembled WGS sequence"/>
</dbReference>
<organism evidence="1 2">
    <name type="scientific">Candidatus Bacteroides merdipullorum</name>
    <dbReference type="NCBI Taxonomy" id="2838474"/>
    <lineage>
        <taxon>Bacteria</taxon>
        <taxon>Pseudomonadati</taxon>
        <taxon>Bacteroidota</taxon>
        <taxon>Bacteroidia</taxon>
        <taxon>Bacteroidales</taxon>
        <taxon>Bacteroidaceae</taxon>
        <taxon>Bacteroides</taxon>
    </lineage>
</organism>
<dbReference type="PANTHER" id="PTHR38471">
    <property type="entry name" value="FOUR HELIX BUNDLE PROTEIN"/>
    <property type="match status" value="1"/>
</dbReference>
<proteinExistence type="predicted"/>
<dbReference type="CDD" id="cd16377">
    <property type="entry name" value="23S_rRNA_IVP_like"/>
    <property type="match status" value="1"/>
</dbReference>
<name>A0A9D2A3M2_9BACE</name>
<comment type="caution">
    <text evidence="1">The sequence shown here is derived from an EMBL/GenBank/DDBJ whole genome shotgun (WGS) entry which is preliminary data.</text>
</comment>
<dbReference type="AlphaFoldDB" id="A0A9D2A3M2"/>
<gene>
    <name evidence="1" type="ORF">H9819_01170</name>
</gene>
<dbReference type="Pfam" id="PF05635">
    <property type="entry name" value="23S_rRNA_IVP"/>
    <property type="match status" value="1"/>
</dbReference>
<evidence type="ECO:0000313" key="1">
    <source>
        <dbReference type="EMBL" id="HIZ00850.1"/>
    </source>
</evidence>
<dbReference type="Gene3D" id="1.20.1440.60">
    <property type="entry name" value="23S rRNA-intervening sequence"/>
    <property type="match status" value="1"/>
</dbReference>
<sequence length="87" mass="9830">MGTYKDLLAWQKSIKLAKAVYQLTANYPLDERFGLTNQMRRCSVSIPSNIAEGFGRCSNKELVQFLYISLGSSNELDTQLTISYELS</sequence>
<protein>
    <submittedName>
        <fullName evidence="1">Four helix bundle protein</fullName>
    </submittedName>
</protein>
<reference evidence="1" key="2">
    <citation type="submission" date="2021-04" db="EMBL/GenBank/DDBJ databases">
        <authorList>
            <person name="Gilroy R."/>
        </authorList>
    </citation>
    <scope>NUCLEOTIDE SEQUENCE</scope>
    <source>
        <strain evidence="1">ChiHjej12B11-24981</strain>
    </source>
</reference>
<accession>A0A9D2A3M2</accession>
<dbReference type="InterPro" id="IPR012657">
    <property type="entry name" value="23S_rRNA-intervening_sequence"/>
</dbReference>